<organism evidence="2">
    <name type="scientific">plant metagenome</name>
    <dbReference type="NCBI Taxonomy" id="1297885"/>
    <lineage>
        <taxon>unclassified sequences</taxon>
        <taxon>metagenomes</taxon>
        <taxon>organismal metagenomes</taxon>
    </lineage>
</organism>
<protein>
    <submittedName>
        <fullName evidence="2">Uncharacterized protein</fullName>
    </submittedName>
</protein>
<sequence length="61" mass="6907">MHSRVAPVSVGLRRPRHVSTLNYRVLIRGCCTGEVPDLIGTYWGNPLVCSVQTETKFCFER</sequence>
<evidence type="ECO:0000313" key="2">
    <source>
        <dbReference type="EMBL" id="VFR72074.1"/>
    </source>
</evidence>
<gene>
    <name evidence="1" type="ORF">ANDA3_3728</name>
    <name evidence="2" type="ORF">DAR2_3578</name>
    <name evidence="3" type="ORF">DAR3_0156</name>
</gene>
<accession>A0A484TAK9</accession>
<name>A0A484TAK9_9ZZZZ</name>
<evidence type="ECO:0000313" key="1">
    <source>
        <dbReference type="EMBL" id="VFR34567.1"/>
    </source>
</evidence>
<dbReference type="EMBL" id="CAADIC010000019">
    <property type="protein sequence ID" value="VFR34567.1"/>
    <property type="molecule type" value="Genomic_DNA"/>
</dbReference>
<dbReference type="AlphaFoldDB" id="A0A484TAK9"/>
<reference evidence="2" key="1">
    <citation type="submission" date="2019-03" db="EMBL/GenBank/DDBJ databases">
        <authorList>
            <person name="Danneels B."/>
        </authorList>
    </citation>
    <scope>NUCLEOTIDE SEQUENCE</scope>
</reference>
<dbReference type="EMBL" id="CAADIJ010000019">
    <property type="protein sequence ID" value="VFR74189.1"/>
    <property type="molecule type" value="Genomic_DNA"/>
</dbReference>
<proteinExistence type="predicted"/>
<dbReference type="EMBL" id="CAADIL010000016">
    <property type="protein sequence ID" value="VFR72074.1"/>
    <property type="molecule type" value="Genomic_DNA"/>
</dbReference>
<evidence type="ECO:0000313" key="3">
    <source>
        <dbReference type="EMBL" id="VFR74189.1"/>
    </source>
</evidence>